<dbReference type="GO" id="GO:0015179">
    <property type="term" value="F:L-amino acid transmembrane transporter activity"/>
    <property type="evidence" value="ECO:0007669"/>
    <property type="project" value="TreeGrafter"/>
</dbReference>
<evidence type="ECO:0000256" key="5">
    <source>
        <dbReference type="ARBA" id="ARBA00023136"/>
    </source>
</evidence>
<dbReference type="GO" id="GO:0005774">
    <property type="term" value="C:vacuolar membrane"/>
    <property type="evidence" value="ECO:0007669"/>
    <property type="project" value="TreeGrafter"/>
</dbReference>
<feature type="transmembrane region" description="Helical" evidence="6">
    <location>
        <begin position="405"/>
        <end position="424"/>
    </location>
</feature>
<dbReference type="EMBL" id="JAGGNH010000005">
    <property type="protein sequence ID" value="KAJ0973049.1"/>
    <property type="molecule type" value="Genomic_DNA"/>
</dbReference>
<reference evidence="8" key="1">
    <citation type="submission" date="2021-03" db="EMBL/GenBank/DDBJ databases">
        <authorList>
            <person name="Li Z."/>
            <person name="Yang C."/>
        </authorList>
    </citation>
    <scope>NUCLEOTIDE SEQUENCE</scope>
    <source>
        <strain evidence="8">Dzin_1.0</strain>
        <tissue evidence="8">Leaf</tissue>
    </source>
</reference>
<feature type="transmembrane region" description="Helical" evidence="6">
    <location>
        <begin position="263"/>
        <end position="281"/>
    </location>
</feature>
<dbReference type="PANTHER" id="PTHR22950">
    <property type="entry name" value="AMINO ACID TRANSPORTER"/>
    <property type="match status" value="1"/>
</dbReference>
<evidence type="ECO:0000256" key="2">
    <source>
        <dbReference type="ARBA" id="ARBA00022692"/>
    </source>
</evidence>
<proteinExistence type="predicted"/>
<comment type="subcellular location">
    <subcellularLocation>
        <location evidence="1">Membrane</location>
        <topology evidence="1">Multi-pass membrane protein</topology>
    </subcellularLocation>
</comment>
<comment type="caution">
    <text evidence="8">The sequence shown here is derived from an EMBL/GenBank/DDBJ whole genome shotgun (WGS) entry which is preliminary data.</text>
</comment>
<keyword evidence="3" id="KW-0813">Transport</keyword>
<feature type="domain" description="Amino acid transporter transmembrane" evidence="7">
    <location>
        <begin position="75"/>
        <end position="455"/>
    </location>
</feature>
<keyword evidence="9" id="KW-1185">Reference proteome</keyword>
<sequence>MLHNKKANACCSCLELGNQVASESVHGAGLAVSELNSLLTLENKELCKCDQRLVHEQALTNSMEKTTTTTTTTNCSFVHSVINMVGMLIGLGQLSTPYALENGGWSSAFLLIGLGIMCAYTAHIIVKCLEEDSNSKSYPDIGEKAFGTKGRLIVSTFIYLEIFFTLVSYTISLSDNIHLVFAGVHLQLPGLHLSSTQLLTVIAILIALPSLWMKDLSSISFLSFGGILMSLLIFTSVASLAIFGGVEANQSIPALQLHNIPSISGLYIFGYGGHVVFPNLYTAMKNPSKFTKVSITSFTLVTLFYTAMAFMGAKLFGPTVNSQITLSMPPHLIATKIALWATVLTPMTKYALDFAPFAIQLEHILPPYLSSRMRMVIRGSVGSILLLLILVLALSVPYFEHVLSLTGSLVSVAISTIFPCLFYLKICWPKVTKPLMVLNGVIILIGAVFGVVGTISSSKSLVRSIQRGH</sequence>
<evidence type="ECO:0000313" key="9">
    <source>
        <dbReference type="Proteomes" id="UP001085076"/>
    </source>
</evidence>
<keyword evidence="3" id="KW-0029">Amino-acid transport</keyword>
<feature type="transmembrane region" description="Helical" evidence="6">
    <location>
        <begin position="436"/>
        <end position="455"/>
    </location>
</feature>
<organism evidence="8 9">
    <name type="scientific">Dioscorea zingiberensis</name>
    <dbReference type="NCBI Taxonomy" id="325984"/>
    <lineage>
        <taxon>Eukaryota</taxon>
        <taxon>Viridiplantae</taxon>
        <taxon>Streptophyta</taxon>
        <taxon>Embryophyta</taxon>
        <taxon>Tracheophyta</taxon>
        <taxon>Spermatophyta</taxon>
        <taxon>Magnoliopsida</taxon>
        <taxon>Liliopsida</taxon>
        <taxon>Dioscoreales</taxon>
        <taxon>Dioscoreaceae</taxon>
        <taxon>Dioscorea</taxon>
    </lineage>
</organism>
<dbReference type="AlphaFoldDB" id="A0A9D5CHM9"/>
<dbReference type="OrthoDB" id="655540at2759"/>
<evidence type="ECO:0000256" key="1">
    <source>
        <dbReference type="ARBA" id="ARBA00004141"/>
    </source>
</evidence>
<feature type="transmembrane region" description="Helical" evidence="6">
    <location>
        <begin position="150"/>
        <end position="171"/>
    </location>
</feature>
<dbReference type="Pfam" id="PF01490">
    <property type="entry name" value="Aa_trans"/>
    <property type="match status" value="1"/>
</dbReference>
<feature type="transmembrane region" description="Helical" evidence="6">
    <location>
        <begin position="106"/>
        <end position="129"/>
    </location>
</feature>
<evidence type="ECO:0000259" key="7">
    <source>
        <dbReference type="Pfam" id="PF01490"/>
    </source>
</evidence>
<feature type="transmembrane region" description="Helical" evidence="6">
    <location>
        <begin position="293"/>
        <end position="317"/>
    </location>
</feature>
<keyword evidence="4 6" id="KW-1133">Transmembrane helix</keyword>
<feature type="transmembrane region" description="Helical" evidence="6">
    <location>
        <begin position="380"/>
        <end position="399"/>
    </location>
</feature>
<evidence type="ECO:0000256" key="3">
    <source>
        <dbReference type="ARBA" id="ARBA00022970"/>
    </source>
</evidence>
<dbReference type="PANTHER" id="PTHR22950:SF696">
    <property type="entry name" value="AMINO ACID TRANSPORTER TRANSMEMBRANE DOMAIN-CONTAINING PROTEIN"/>
    <property type="match status" value="1"/>
</dbReference>
<evidence type="ECO:0000313" key="8">
    <source>
        <dbReference type="EMBL" id="KAJ0973049.1"/>
    </source>
</evidence>
<accession>A0A9D5CHM9</accession>
<feature type="transmembrane region" description="Helical" evidence="6">
    <location>
        <begin position="219"/>
        <end position="243"/>
    </location>
</feature>
<evidence type="ECO:0000256" key="4">
    <source>
        <dbReference type="ARBA" id="ARBA00022989"/>
    </source>
</evidence>
<dbReference type="Proteomes" id="UP001085076">
    <property type="component" value="Miscellaneous, Linkage group lg05"/>
</dbReference>
<feature type="transmembrane region" description="Helical" evidence="6">
    <location>
        <begin position="191"/>
        <end position="212"/>
    </location>
</feature>
<reference evidence="8" key="2">
    <citation type="journal article" date="2022" name="Hortic Res">
        <title>The genome of Dioscorea zingiberensis sheds light on the biosynthesis, origin and evolution of the medicinally important diosgenin saponins.</title>
        <authorList>
            <person name="Li Y."/>
            <person name="Tan C."/>
            <person name="Li Z."/>
            <person name="Guo J."/>
            <person name="Li S."/>
            <person name="Chen X."/>
            <person name="Wang C."/>
            <person name="Dai X."/>
            <person name="Yang H."/>
            <person name="Song W."/>
            <person name="Hou L."/>
            <person name="Xu J."/>
            <person name="Tong Z."/>
            <person name="Xu A."/>
            <person name="Yuan X."/>
            <person name="Wang W."/>
            <person name="Yang Q."/>
            <person name="Chen L."/>
            <person name="Sun Z."/>
            <person name="Wang K."/>
            <person name="Pan B."/>
            <person name="Chen J."/>
            <person name="Bao Y."/>
            <person name="Liu F."/>
            <person name="Qi X."/>
            <person name="Gang D.R."/>
            <person name="Wen J."/>
            <person name="Li J."/>
        </authorList>
    </citation>
    <scope>NUCLEOTIDE SEQUENCE</scope>
    <source>
        <strain evidence="8">Dzin_1.0</strain>
    </source>
</reference>
<name>A0A9D5CHM9_9LILI</name>
<evidence type="ECO:0000256" key="6">
    <source>
        <dbReference type="SAM" id="Phobius"/>
    </source>
</evidence>
<gene>
    <name evidence="8" type="ORF">J5N97_021008</name>
</gene>
<feature type="transmembrane region" description="Helical" evidence="6">
    <location>
        <begin position="81"/>
        <end position="100"/>
    </location>
</feature>
<keyword evidence="2 6" id="KW-0812">Transmembrane</keyword>
<protein>
    <recommendedName>
        <fullName evidence="7">Amino acid transporter transmembrane domain-containing protein</fullName>
    </recommendedName>
</protein>
<keyword evidence="5 6" id="KW-0472">Membrane</keyword>
<dbReference type="InterPro" id="IPR013057">
    <property type="entry name" value="AA_transpt_TM"/>
</dbReference>